<dbReference type="SUPFAM" id="SSF81383">
    <property type="entry name" value="F-box domain"/>
    <property type="match status" value="1"/>
</dbReference>
<dbReference type="OrthoDB" id="1847170at2759"/>
<dbReference type="Pfam" id="PF23622">
    <property type="entry name" value="LRR_At1g61320_AtMIF1"/>
    <property type="match status" value="1"/>
</dbReference>
<gene>
    <name evidence="2" type="ORF">HHK36_032800</name>
</gene>
<evidence type="ECO:0000259" key="1">
    <source>
        <dbReference type="Pfam" id="PF23622"/>
    </source>
</evidence>
<dbReference type="PANTHER" id="PTHR31639:SF256">
    <property type="entry name" value="OS07G0242900 PROTEIN"/>
    <property type="match status" value="1"/>
</dbReference>
<sequence>MNTCEPLWRMQNWENNTALHTLRNGRKKMALFLLNLDPELASSVNRAGESPLYLAIEARLYGVLRKIVNQNSFNLDNPFSRNWLHAAIFSRSVGSSKSIDNGNGKITQLPKDLRILIISILPLIDAVRLCSLSRQWLPLWIYSRRLKFDENRFIDPASSLRLMHGGHELAKEAWRAKSRGRRRFLEYVNTTLPRFVQPDLFKLSIRVCYEPGYDQYLQDWLRLAIAKDVQEIKLDFSVEELLQSPSPLLFEVLDFLHEGKSLQLLSLNFCQLTTSFSFKNFAALTSLSLSKSFFPTDLAQNLETNFPLPKDLSLVDCTYLED</sequence>
<evidence type="ECO:0000313" key="3">
    <source>
        <dbReference type="Proteomes" id="UP000655225"/>
    </source>
</evidence>
<dbReference type="Gene3D" id="1.25.40.20">
    <property type="entry name" value="Ankyrin repeat-containing domain"/>
    <property type="match status" value="1"/>
</dbReference>
<name>A0A835CX92_TETSI</name>
<dbReference type="SUPFAM" id="SSF48403">
    <property type="entry name" value="Ankyrin repeat"/>
    <property type="match status" value="1"/>
</dbReference>
<dbReference type="Proteomes" id="UP000655225">
    <property type="component" value="Unassembled WGS sequence"/>
</dbReference>
<evidence type="ECO:0000313" key="2">
    <source>
        <dbReference type="EMBL" id="KAF8365191.1"/>
    </source>
</evidence>
<comment type="caution">
    <text evidence="2">The sequence shown here is derived from an EMBL/GenBank/DDBJ whole genome shotgun (WGS) entry which is preliminary data.</text>
</comment>
<protein>
    <recommendedName>
        <fullName evidence="1">At1g61320/AtMIF1 LRR domain-containing protein</fullName>
    </recommendedName>
</protein>
<dbReference type="InterPro" id="IPR055357">
    <property type="entry name" value="LRR_At1g61320_AtMIF1"/>
</dbReference>
<dbReference type="InterPro" id="IPR036047">
    <property type="entry name" value="F-box-like_dom_sf"/>
</dbReference>
<accession>A0A835CX92</accession>
<proteinExistence type="predicted"/>
<dbReference type="AlphaFoldDB" id="A0A835CX92"/>
<feature type="domain" description="At1g61320/AtMIF1 LRR" evidence="1">
    <location>
        <begin position="201"/>
        <end position="318"/>
    </location>
</feature>
<organism evidence="2 3">
    <name type="scientific">Tetracentron sinense</name>
    <name type="common">Spur-leaf</name>
    <dbReference type="NCBI Taxonomy" id="13715"/>
    <lineage>
        <taxon>Eukaryota</taxon>
        <taxon>Viridiplantae</taxon>
        <taxon>Streptophyta</taxon>
        <taxon>Embryophyta</taxon>
        <taxon>Tracheophyta</taxon>
        <taxon>Spermatophyta</taxon>
        <taxon>Magnoliopsida</taxon>
        <taxon>Trochodendrales</taxon>
        <taxon>Trochodendraceae</taxon>
        <taxon>Tetracentron</taxon>
    </lineage>
</organism>
<keyword evidence="3" id="KW-1185">Reference proteome</keyword>
<dbReference type="EMBL" id="JABCRI010000953">
    <property type="protein sequence ID" value="KAF8365191.1"/>
    <property type="molecule type" value="Genomic_DNA"/>
</dbReference>
<reference evidence="2 3" key="1">
    <citation type="submission" date="2020-04" db="EMBL/GenBank/DDBJ databases">
        <title>Plant Genome Project.</title>
        <authorList>
            <person name="Zhang R.-G."/>
        </authorList>
    </citation>
    <scope>NUCLEOTIDE SEQUENCE [LARGE SCALE GENOMIC DNA]</scope>
    <source>
        <strain evidence="2">YNK0</strain>
        <tissue evidence="2">Leaf</tissue>
    </source>
</reference>
<dbReference type="InterPro" id="IPR036770">
    <property type="entry name" value="Ankyrin_rpt-contain_sf"/>
</dbReference>
<dbReference type="PANTHER" id="PTHR31639">
    <property type="entry name" value="F-BOX PROTEIN-LIKE"/>
    <property type="match status" value="1"/>
</dbReference>